<evidence type="ECO:0000256" key="1">
    <source>
        <dbReference type="SAM" id="MobiDB-lite"/>
    </source>
</evidence>
<dbReference type="Proteomes" id="UP000529637">
    <property type="component" value="Unassembled WGS sequence"/>
</dbReference>
<dbReference type="Pfam" id="PF14534">
    <property type="entry name" value="DUF4440"/>
    <property type="match status" value="1"/>
</dbReference>
<dbReference type="EMBL" id="JABWMJ010000006">
    <property type="protein sequence ID" value="NUZ06830.1"/>
    <property type="molecule type" value="Genomic_DNA"/>
</dbReference>
<feature type="signal peptide" evidence="2">
    <location>
        <begin position="1"/>
        <end position="22"/>
    </location>
</feature>
<dbReference type="SUPFAM" id="SSF54427">
    <property type="entry name" value="NTF2-like"/>
    <property type="match status" value="1"/>
</dbReference>
<dbReference type="AlphaFoldDB" id="A0A7Y6TX93"/>
<evidence type="ECO:0000259" key="3">
    <source>
        <dbReference type="Pfam" id="PF14534"/>
    </source>
</evidence>
<name>A0A7Y6TX93_9BURK</name>
<organism evidence="4 5">
    <name type="scientific">Piscinibacter koreensis</name>
    <dbReference type="NCBI Taxonomy" id="2742824"/>
    <lineage>
        <taxon>Bacteria</taxon>
        <taxon>Pseudomonadati</taxon>
        <taxon>Pseudomonadota</taxon>
        <taxon>Betaproteobacteria</taxon>
        <taxon>Burkholderiales</taxon>
        <taxon>Sphaerotilaceae</taxon>
        <taxon>Piscinibacter</taxon>
    </lineage>
</organism>
<reference evidence="4 5" key="1">
    <citation type="submission" date="2020-06" db="EMBL/GenBank/DDBJ databases">
        <title>Schlegella sp. ID0723 isolated from air conditioner.</title>
        <authorList>
            <person name="Kim D.Y."/>
            <person name="Kim D.-U."/>
        </authorList>
    </citation>
    <scope>NUCLEOTIDE SEQUENCE [LARGE SCALE GENOMIC DNA]</scope>
    <source>
        <strain evidence="4 5">ID0723</strain>
    </source>
</reference>
<keyword evidence="2" id="KW-0732">Signal</keyword>
<protein>
    <submittedName>
        <fullName evidence="4">Nuclear transport factor 2 family protein</fullName>
    </submittedName>
</protein>
<feature type="domain" description="DUF4440" evidence="3">
    <location>
        <begin position="59"/>
        <end position="165"/>
    </location>
</feature>
<proteinExistence type="predicted"/>
<feature type="region of interest" description="Disordered" evidence="1">
    <location>
        <begin position="31"/>
        <end position="51"/>
    </location>
</feature>
<dbReference type="InterPro" id="IPR032710">
    <property type="entry name" value="NTF2-like_dom_sf"/>
</dbReference>
<gene>
    <name evidence="4" type="ORF">HQN59_13780</name>
</gene>
<dbReference type="RefSeq" id="WP_176069687.1">
    <property type="nucleotide sequence ID" value="NZ_JABWMJ010000006.1"/>
</dbReference>
<dbReference type="Gene3D" id="3.10.450.50">
    <property type="match status" value="1"/>
</dbReference>
<evidence type="ECO:0000313" key="4">
    <source>
        <dbReference type="EMBL" id="NUZ06830.1"/>
    </source>
</evidence>
<evidence type="ECO:0000313" key="5">
    <source>
        <dbReference type="Proteomes" id="UP000529637"/>
    </source>
</evidence>
<sequence>MSTANAIAVALLIAAALPAAHAARAGAAAGTAGARSGPATAAPGQPTGAHSAAECEVWRRETQFARSVEHRHRAAFAEHVHPGAVFDAGGPQPLRGRDAIVTAWTPLIAGRGGSELRWRAGFVSIGDNADVAVVRGPYELRERGVDGRPRYRVGLYQSVWVRDGAGAPWLVLYRSPHDASMQVANAAEAQAFADAHAALDCTTE</sequence>
<comment type="caution">
    <text evidence="4">The sequence shown here is derived from an EMBL/GenBank/DDBJ whole genome shotgun (WGS) entry which is preliminary data.</text>
</comment>
<evidence type="ECO:0000256" key="2">
    <source>
        <dbReference type="SAM" id="SignalP"/>
    </source>
</evidence>
<feature type="chain" id="PRO_5030881062" evidence="2">
    <location>
        <begin position="23"/>
        <end position="204"/>
    </location>
</feature>
<dbReference type="InterPro" id="IPR027843">
    <property type="entry name" value="DUF4440"/>
</dbReference>
<feature type="compositionally biased region" description="Low complexity" evidence="1">
    <location>
        <begin position="31"/>
        <end position="49"/>
    </location>
</feature>
<accession>A0A7Y6TX93</accession>
<keyword evidence="5" id="KW-1185">Reference proteome</keyword>